<evidence type="ECO:0000256" key="5">
    <source>
        <dbReference type="ARBA" id="ARBA00023134"/>
    </source>
</evidence>
<dbReference type="InterPro" id="IPR042101">
    <property type="entry name" value="SRP54_N_sf"/>
</dbReference>
<keyword evidence="2 9" id="KW-0963">Cytoplasm</keyword>
<comment type="catalytic activity">
    <reaction evidence="8 9">
        <text>GTP + H2O = GDP + phosphate + H(+)</text>
        <dbReference type="Rhea" id="RHEA:19669"/>
        <dbReference type="ChEBI" id="CHEBI:15377"/>
        <dbReference type="ChEBI" id="CHEBI:15378"/>
        <dbReference type="ChEBI" id="CHEBI:37565"/>
        <dbReference type="ChEBI" id="CHEBI:43474"/>
        <dbReference type="ChEBI" id="CHEBI:58189"/>
        <dbReference type="EC" id="3.6.5.4"/>
    </reaction>
</comment>
<dbReference type="SMART" id="SM00382">
    <property type="entry name" value="AAA"/>
    <property type="match status" value="1"/>
</dbReference>
<feature type="binding site" evidence="9">
    <location>
        <begin position="260"/>
        <end position="263"/>
    </location>
    <ligand>
        <name>GTP</name>
        <dbReference type="ChEBI" id="CHEBI:37565"/>
    </ligand>
</feature>
<evidence type="ECO:0000256" key="8">
    <source>
        <dbReference type="ARBA" id="ARBA00048027"/>
    </source>
</evidence>
<dbReference type="CDD" id="cd17874">
    <property type="entry name" value="FtsY"/>
    <property type="match status" value="1"/>
</dbReference>
<evidence type="ECO:0000259" key="10">
    <source>
        <dbReference type="PROSITE" id="PS00300"/>
    </source>
</evidence>
<dbReference type="InterPro" id="IPR036225">
    <property type="entry name" value="SRP/SRP_N"/>
</dbReference>
<proteinExistence type="inferred from homology"/>
<dbReference type="SMART" id="SM00962">
    <property type="entry name" value="SRP54"/>
    <property type="match status" value="1"/>
</dbReference>
<feature type="domain" description="SRP54-type proteins GTP-binding" evidence="10">
    <location>
        <begin position="281"/>
        <end position="294"/>
    </location>
</feature>
<evidence type="ECO:0000256" key="7">
    <source>
        <dbReference type="ARBA" id="ARBA00023170"/>
    </source>
</evidence>
<dbReference type="EC" id="3.6.5.4" evidence="9"/>
<keyword evidence="12" id="KW-1185">Reference proteome</keyword>
<comment type="function">
    <text evidence="9">Involved in targeting and insertion of nascent membrane proteins into the cytoplasmic membrane. Acts as a receptor for the complex formed by the signal recognition particle (SRP) and the ribosome-nascent chain (RNC).</text>
</comment>
<dbReference type="GO" id="GO:0003924">
    <property type="term" value="F:GTPase activity"/>
    <property type="evidence" value="ECO:0007669"/>
    <property type="project" value="UniProtKB-UniRule"/>
</dbReference>
<dbReference type="Gene3D" id="1.20.120.140">
    <property type="entry name" value="Signal recognition particle SRP54, nucleotide-binding domain"/>
    <property type="match status" value="1"/>
</dbReference>
<dbReference type="NCBIfam" id="TIGR00064">
    <property type="entry name" value="ftsY"/>
    <property type="match status" value="1"/>
</dbReference>
<dbReference type="GO" id="GO:0005737">
    <property type="term" value="C:cytoplasm"/>
    <property type="evidence" value="ECO:0007669"/>
    <property type="project" value="UniProtKB-SubCell"/>
</dbReference>
<evidence type="ECO:0000256" key="4">
    <source>
        <dbReference type="ARBA" id="ARBA00022801"/>
    </source>
</evidence>
<dbReference type="SMART" id="SM00963">
    <property type="entry name" value="SRP54_N"/>
    <property type="match status" value="1"/>
</dbReference>
<gene>
    <name evidence="9" type="primary">ftsY</name>
    <name evidence="11" type="ORF">HNQ61_004718</name>
</gene>
<keyword evidence="5 9" id="KW-0342">GTP-binding</keyword>
<evidence type="ECO:0000256" key="6">
    <source>
        <dbReference type="ARBA" id="ARBA00023136"/>
    </source>
</evidence>
<dbReference type="FunFam" id="3.40.50.300:FF:000053">
    <property type="entry name" value="Signal recognition particle receptor FtsY"/>
    <property type="match status" value="1"/>
</dbReference>
<evidence type="ECO:0000256" key="9">
    <source>
        <dbReference type="HAMAP-Rule" id="MF_00920"/>
    </source>
</evidence>
<dbReference type="HAMAP" id="MF_00920">
    <property type="entry name" value="FtsY"/>
    <property type="match status" value="1"/>
</dbReference>
<dbReference type="EMBL" id="JACHIA010000020">
    <property type="protein sequence ID" value="MBB6073052.1"/>
    <property type="molecule type" value="Genomic_DNA"/>
</dbReference>
<comment type="subunit">
    <text evidence="9">Part of the signal recognition particle protein translocation system, which is composed of SRP and FtsY.</text>
</comment>
<dbReference type="GO" id="GO:0005525">
    <property type="term" value="F:GTP binding"/>
    <property type="evidence" value="ECO:0007669"/>
    <property type="project" value="UniProtKB-UniRule"/>
</dbReference>
<dbReference type="Pfam" id="PF02881">
    <property type="entry name" value="SRP54_N"/>
    <property type="match status" value="1"/>
</dbReference>
<name>A0A841H539_9BACT</name>
<dbReference type="SUPFAM" id="SSF47364">
    <property type="entry name" value="Domain of the SRP/SRP receptor G-proteins"/>
    <property type="match status" value="1"/>
</dbReference>
<evidence type="ECO:0000313" key="12">
    <source>
        <dbReference type="Proteomes" id="UP000582837"/>
    </source>
</evidence>
<dbReference type="PANTHER" id="PTHR43134:SF1">
    <property type="entry name" value="SIGNAL RECOGNITION PARTICLE RECEPTOR SUBUNIT ALPHA"/>
    <property type="match status" value="1"/>
</dbReference>
<evidence type="ECO:0000256" key="3">
    <source>
        <dbReference type="ARBA" id="ARBA00022741"/>
    </source>
</evidence>
<keyword evidence="6 9" id="KW-0472">Membrane</keyword>
<evidence type="ECO:0000313" key="11">
    <source>
        <dbReference type="EMBL" id="MBB6073052.1"/>
    </source>
</evidence>
<comment type="subcellular location">
    <subcellularLocation>
        <location evidence="9">Cell membrane</location>
        <topology evidence="9">Peripheral membrane protein</topology>
        <orientation evidence="9">Cytoplasmic side</orientation>
    </subcellularLocation>
    <subcellularLocation>
        <location evidence="9">Cytoplasm</location>
    </subcellularLocation>
</comment>
<keyword evidence="1 9" id="KW-1003">Cell membrane</keyword>
<sequence length="309" mass="33578">MARLFRTREEGKKSLWDRIVDVALTDVSVLVKGLDEGSLEGLEEQLIGADFGVPATLRLTGVVETLAERGVARSQRDFLRAVREEIVAILSAGRSDTALRFNYEGGPTVFLIVGVNGVGKTTTIAKLAHRLTRQGRRVMIAAGDTFRAGAIEQLRRWAERVGCEFVGSEPGRDPAAVAFDALEQAREKNVDVVIVDTAGRLHTQGDLMKELEKVHRVLGKKLDGAPHETLAVLDSTTGQNAMAQIRSFGQLVPLTGIVLTKMDGTAKGGIVVALKEEFDLPVKFIGVGEKMTDLVPFEIEQFAEEVMEA</sequence>
<dbReference type="Pfam" id="PF00448">
    <property type="entry name" value="SRP54"/>
    <property type="match status" value="1"/>
</dbReference>
<keyword evidence="4 9" id="KW-0378">Hydrolase</keyword>
<dbReference type="InterPro" id="IPR027417">
    <property type="entry name" value="P-loop_NTPase"/>
</dbReference>
<dbReference type="GO" id="GO:0005047">
    <property type="term" value="F:signal recognition particle binding"/>
    <property type="evidence" value="ECO:0007669"/>
    <property type="project" value="TreeGrafter"/>
</dbReference>
<keyword evidence="3 9" id="KW-0547">Nucleotide-binding</keyword>
<evidence type="ECO:0000256" key="1">
    <source>
        <dbReference type="ARBA" id="ARBA00022475"/>
    </source>
</evidence>
<dbReference type="InterPro" id="IPR004390">
    <property type="entry name" value="SR_rcpt_FtsY"/>
</dbReference>
<dbReference type="PROSITE" id="PS00300">
    <property type="entry name" value="SRP54"/>
    <property type="match status" value="1"/>
</dbReference>
<evidence type="ECO:0000256" key="2">
    <source>
        <dbReference type="ARBA" id="ARBA00022490"/>
    </source>
</evidence>
<comment type="similarity">
    <text evidence="9">Belongs to the GTP-binding SRP family. FtsY subfamily.</text>
</comment>
<dbReference type="InterPro" id="IPR013822">
    <property type="entry name" value="Signal_recog_particl_SRP54_hlx"/>
</dbReference>
<dbReference type="RefSeq" id="WP_170040162.1">
    <property type="nucleotide sequence ID" value="NZ_JABDTL010000002.1"/>
</dbReference>
<keyword evidence="7 9" id="KW-0675">Receptor</keyword>
<feature type="binding site" evidence="9">
    <location>
        <begin position="114"/>
        <end position="121"/>
    </location>
    <ligand>
        <name>GTP</name>
        <dbReference type="ChEBI" id="CHEBI:37565"/>
    </ligand>
</feature>
<dbReference type="InterPro" id="IPR003593">
    <property type="entry name" value="AAA+_ATPase"/>
</dbReference>
<protein>
    <recommendedName>
        <fullName evidence="9">Signal recognition particle receptor FtsY</fullName>
        <shortName evidence="9">SRP receptor</shortName>
        <ecNumber evidence="9">3.6.5.4</ecNumber>
    </recommendedName>
</protein>
<comment type="caution">
    <text evidence="11">The sequence shown here is derived from an EMBL/GenBank/DDBJ whole genome shotgun (WGS) entry which is preliminary data.</text>
</comment>
<dbReference type="InterPro" id="IPR000897">
    <property type="entry name" value="SRP54_GTPase_dom"/>
</dbReference>
<organism evidence="11 12">
    <name type="scientific">Longimicrobium terrae</name>
    <dbReference type="NCBI Taxonomy" id="1639882"/>
    <lineage>
        <taxon>Bacteria</taxon>
        <taxon>Pseudomonadati</taxon>
        <taxon>Gemmatimonadota</taxon>
        <taxon>Longimicrobiia</taxon>
        <taxon>Longimicrobiales</taxon>
        <taxon>Longimicrobiaceae</taxon>
        <taxon>Longimicrobium</taxon>
    </lineage>
</organism>
<dbReference type="Gene3D" id="3.40.50.300">
    <property type="entry name" value="P-loop containing nucleotide triphosphate hydrolases"/>
    <property type="match status" value="1"/>
</dbReference>
<accession>A0A841H539</accession>
<dbReference type="AlphaFoldDB" id="A0A841H539"/>
<dbReference type="GO" id="GO:0005886">
    <property type="term" value="C:plasma membrane"/>
    <property type="evidence" value="ECO:0007669"/>
    <property type="project" value="UniProtKB-SubCell"/>
</dbReference>
<dbReference type="GO" id="GO:0006614">
    <property type="term" value="P:SRP-dependent cotranslational protein targeting to membrane"/>
    <property type="evidence" value="ECO:0007669"/>
    <property type="project" value="InterPro"/>
</dbReference>
<dbReference type="SUPFAM" id="SSF52540">
    <property type="entry name" value="P-loop containing nucleoside triphosphate hydrolases"/>
    <property type="match status" value="1"/>
</dbReference>
<reference evidence="11 12" key="1">
    <citation type="submission" date="2020-08" db="EMBL/GenBank/DDBJ databases">
        <title>Genomic Encyclopedia of Type Strains, Phase IV (KMG-IV): sequencing the most valuable type-strain genomes for metagenomic binning, comparative biology and taxonomic classification.</title>
        <authorList>
            <person name="Goeker M."/>
        </authorList>
    </citation>
    <scope>NUCLEOTIDE SEQUENCE [LARGE SCALE GENOMIC DNA]</scope>
    <source>
        <strain evidence="11 12">DSM 29007</strain>
    </source>
</reference>
<feature type="binding site" evidence="9">
    <location>
        <begin position="196"/>
        <end position="200"/>
    </location>
    <ligand>
        <name>GTP</name>
        <dbReference type="ChEBI" id="CHEBI:37565"/>
    </ligand>
</feature>
<dbReference type="PANTHER" id="PTHR43134">
    <property type="entry name" value="SIGNAL RECOGNITION PARTICLE RECEPTOR SUBUNIT ALPHA"/>
    <property type="match status" value="1"/>
</dbReference>
<dbReference type="Proteomes" id="UP000582837">
    <property type="component" value="Unassembled WGS sequence"/>
</dbReference>